<evidence type="ECO:0000313" key="2">
    <source>
        <dbReference type="EMBL" id="EIJ39754.1"/>
    </source>
</evidence>
<dbReference type="eggNOG" id="ENOG502ZH5W">
    <property type="taxonomic scope" value="Bacteria"/>
</dbReference>
<dbReference type="RefSeq" id="WP_008613482.1">
    <property type="nucleotide sequence ID" value="NZ_JH651379.1"/>
</dbReference>
<dbReference type="EMBL" id="JH651379">
    <property type="protein sequence ID" value="EIJ39754.1"/>
    <property type="molecule type" value="Genomic_DNA"/>
</dbReference>
<name>I3C811_9FLAO</name>
<reference evidence="2 3" key="1">
    <citation type="submission" date="2012-02" db="EMBL/GenBank/DDBJ databases">
        <title>Improved High-Quality Draft genome of Joostella marina DSM 19592.</title>
        <authorList>
            <consortium name="US DOE Joint Genome Institute (JGI-PGF)"/>
            <person name="Lucas S."/>
            <person name="Copeland A."/>
            <person name="Lapidus A."/>
            <person name="Bruce D."/>
            <person name="Goodwin L."/>
            <person name="Pitluck S."/>
            <person name="Peters L."/>
            <person name="Chertkov O."/>
            <person name="Ovchinnikova G."/>
            <person name="Kyrpides N."/>
            <person name="Mavromatis K."/>
            <person name="Detter J.C."/>
            <person name="Han C."/>
            <person name="Land M."/>
            <person name="Hauser L."/>
            <person name="Markowitz V."/>
            <person name="Cheng J.-F."/>
            <person name="Hugenholtz P."/>
            <person name="Woyke T."/>
            <person name="Wu D."/>
            <person name="Tindall B."/>
            <person name="Brambilla E."/>
            <person name="Klenk H.-P."/>
            <person name="Eisen J.A."/>
        </authorList>
    </citation>
    <scope>NUCLEOTIDE SEQUENCE [LARGE SCALE GENOMIC DNA]</scope>
    <source>
        <strain evidence="2 3">DSM 19592</strain>
    </source>
</reference>
<accession>I3C811</accession>
<sequence length="243" mass="27358">MYKLLVPTLIALILVSCGKGNDNMIVNGNVEGLRKGTIYFQKLEDSTMVTLDSIKIDGKSDFSFSTTIESPEVFTLYLDKNDGNLLNDRLDFFGEPGTITIKTTRDYFAPEAKIEGSESQKTWEEYKSILSKFSTKNLELIKETLQATKDGKMEIADSLKQVSQRNSTRSYLYTLNFILNNKDSYTAPYITLANAYNTNVKYLDSINNSLTPEVADSKYGKMLAEYIKEIKENSTTAAKDSIK</sequence>
<proteinExistence type="predicted"/>
<protein>
    <recommendedName>
        <fullName evidence="1">DUF4369 domain-containing protein</fullName>
    </recommendedName>
</protein>
<dbReference type="STRING" id="926559.JoomaDRAFT_2792"/>
<dbReference type="AlphaFoldDB" id="I3C811"/>
<evidence type="ECO:0000313" key="3">
    <source>
        <dbReference type="Proteomes" id="UP000004690"/>
    </source>
</evidence>
<dbReference type="Proteomes" id="UP000004690">
    <property type="component" value="Unassembled WGS sequence"/>
</dbReference>
<evidence type="ECO:0000259" key="1">
    <source>
        <dbReference type="Pfam" id="PF14289"/>
    </source>
</evidence>
<dbReference type="PROSITE" id="PS51257">
    <property type="entry name" value="PROKAR_LIPOPROTEIN"/>
    <property type="match status" value="1"/>
</dbReference>
<keyword evidence="3" id="KW-1185">Reference proteome</keyword>
<dbReference type="HOGENOM" id="CLU_103789_0_0_10"/>
<gene>
    <name evidence="2" type="ORF">JoomaDRAFT_2792</name>
</gene>
<organism evidence="2 3">
    <name type="scientific">Galbibacter orientalis DSM 19592</name>
    <dbReference type="NCBI Taxonomy" id="926559"/>
    <lineage>
        <taxon>Bacteria</taxon>
        <taxon>Pseudomonadati</taxon>
        <taxon>Bacteroidota</taxon>
        <taxon>Flavobacteriia</taxon>
        <taxon>Flavobacteriales</taxon>
        <taxon>Flavobacteriaceae</taxon>
        <taxon>Galbibacter</taxon>
    </lineage>
</organism>
<dbReference type="OrthoDB" id="1143206at2"/>
<dbReference type="Pfam" id="PF14289">
    <property type="entry name" value="DUF4369"/>
    <property type="match status" value="1"/>
</dbReference>
<dbReference type="InterPro" id="IPR025380">
    <property type="entry name" value="DUF4369"/>
</dbReference>
<feature type="domain" description="DUF4369" evidence="1">
    <location>
        <begin position="25"/>
        <end position="122"/>
    </location>
</feature>